<dbReference type="PANTHER" id="PTHR11122">
    <property type="entry name" value="APOSPORY-ASSOCIATED PROTEIN C-RELATED"/>
    <property type="match status" value="1"/>
</dbReference>
<evidence type="ECO:0000256" key="2">
    <source>
        <dbReference type="ARBA" id="ARBA00005866"/>
    </source>
</evidence>
<accession>A0A1G6IJI7</accession>
<dbReference type="PIRSF" id="PIRSF016020">
    <property type="entry name" value="PHexose_mutarotase"/>
    <property type="match status" value="1"/>
</dbReference>
<evidence type="ECO:0000313" key="5">
    <source>
        <dbReference type="EMBL" id="SDC05886.1"/>
    </source>
</evidence>
<comment type="similarity">
    <text evidence="2 4">Belongs to the glucose-6-phosphate 1-epimerase family.</text>
</comment>
<dbReference type="Proteomes" id="UP000199467">
    <property type="component" value="Unassembled WGS sequence"/>
</dbReference>
<dbReference type="InterPro" id="IPR014718">
    <property type="entry name" value="GH-type_carb-bd"/>
</dbReference>
<evidence type="ECO:0000313" key="6">
    <source>
        <dbReference type="Proteomes" id="UP000199467"/>
    </source>
</evidence>
<dbReference type="SUPFAM" id="SSF74650">
    <property type="entry name" value="Galactose mutarotase-like"/>
    <property type="match status" value="1"/>
</dbReference>
<dbReference type="GO" id="GO:0030246">
    <property type="term" value="F:carbohydrate binding"/>
    <property type="evidence" value="ECO:0007669"/>
    <property type="project" value="UniProtKB-UniRule"/>
</dbReference>
<dbReference type="RefSeq" id="WP_017676345.1">
    <property type="nucleotide sequence ID" value="NZ_FMZQ01000001.1"/>
</dbReference>
<keyword evidence="3 4" id="KW-0413">Isomerase</keyword>
<evidence type="ECO:0000256" key="3">
    <source>
        <dbReference type="ARBA" id="ARBA00023235"/>
    </source>
</evidence>
<dbReference type="CDD" id="cd09020">
    <property type="entry name" value="D-hex-6-P-epi_like"/>
    <property type="match status" value="1"/>
</dbReference>
<sequence>MSTAQVERVELDQLVCWRIRAADSELLVAQQGAQILSYQQGEQPPLIWLSPDAAYQRGQSVRGGVPVCWPWFGDLRRNPQAVQAHYHQEQAPAHGLVRALDWELLGIDEEDDTVTLRFAYDTRNQPLDGWPRDVGLTFVVRLAQDLSMSLETHNRGDTPLTLSQALHSYFAVSDVRQVSVEGLQACRYLDTLLDWQELRQQDELGFSAETDRIYLDTPARLSIVDPGWGRRIHLDARGSRSAVLWNPWVDKAKRLSQFPDDAWQNMLCIETANVLEDVLQLKADERHRLELRLSSEPLLN</sequence>
<dbReference type="EC" id="5.1.3.15" evidence="4"/>
<comment type="catalytic activity">
    <reaction evidence="1">
        <text>alpha-D-glucose 6-phosphate = beta-D-glucose 6-phosphate</text>
        <dbReference type="Rhea" id="RHEA:16249"/>
        <dbReference type="ChEBI" id="CHEBI:58225"/>
        <dbReference type="ChEBI" id="CHEBI:58247"/>
        <dbReference type="EC" id="5.1.3.15"/>
    </reaction>
</comment>
<dbReference type="GO" id="GO:0047938">
    <property type="term" value="F:glucose-6-phosphate 1-epimerase activity"/>
    <property type="evidence" value="ECO:0007669"/>
    <property type="project" value="UniProtKB-UniRule"/>
</dbReference>
<dbReference type="InterPro" id="IPR008183">
    <property type="entry name" value="Aldose_1/G6P_1-epimerase"/>
</dbReference>
<dbReference type="EMBL" id="FMZQ01000001">
    <property type="protein sequence ID" value="SDC05886.1"/>
    <property type="molecule type" value="Genomic_DNA"/>
</dbReference>
<name>A0A1G6IJI7_9GAMM</name>
<organism evidence="5 6">
    <name type="scientific">Ectopseudomonas chengduensis</name>
    <dbReference type="NCBI Taxonomy" id="489632"/>
    <lineage>
        <taxon>Bacteria</taxon>
        <taxon>Pseudomonadati</taxon>
        <taxon>Pseudomonadota</taxon>
        <taxon>Gammaproteobacteria</taxon>
        <taxon>Pseudomonadales</taxon>
        <taxon>Pseudomonadaceae</taxon>
        <taxon>Ectopseudomonas</taxon>
    </lineage>
</organism>
<keyword evidence="6" id="KW-1185">Reference proteome</keyword>
<dbReference type="PANTHER" id="PTHR11122:SF13">
    <property type="entry name" value="GLUCOSE-6-PHOSPHATE 1-EPIMERASE"/>
    <property type="match status" value="1"/>
</dbReference>
<evidence type="ECO:0000256" key="4">
    <source>
        <dbReference type="PIRNR" id="PIRNR016020"/>
    </source>
</evidence>
<proteinExistence type="inferred from homology"/>
<dbReference type="GO" id="GO:0005975">
    <property type="term" value="P:carbohydrate metabolic process"/>
    <property type="evidence" value="ECO:0007669"/>
    <property type="project" value="InterPro"/>
</dbReference>
<reference evidence="6" key="1">
    <citation type="submission" date="2016-10" db="EMBL/GenBank/DDBJ databases">
        <authorList>
            <person name="Varghese N."/>
            <person name="Submissions S."/>
        </authorList>
    </citation>
    <scope>NUCLEOTIDE SEQUENCE [LARGE SCALE GENOMIC DNA]</scope>
    <source>
        <strain evidence="6">DSM 26382</strain>
    </source>
</reference>
<evidence type="ECO:0000256" key="1">
    <source>
        <dbReference type="ARBA" id="ARBA00001096"/>
    </source>
</evidence>
<dbReference type="Gene3D" id="2.70.98.10">
    <property type="match status" value="1"/>
</dbReference>
<gene>
    <name evidence="5" type="ORF">SAMN05216576_101266</name>
</gene>
<dbReference type="AlphaFoldDB" id="A0A1G6IJI7"/>
<protein>
    <recommendedName>
        <fullName evidence="4">Putative glucose-6-phosphate 1-epimerase</fullName>
        <ecNumber evidence="4">5.1.3.15</ecNumber>
    </recommendedName>
</protein>
<dbReference type="InterPro" id="IPR025532">
    <property type="entry name" value="G6P_1-epimerase"/>
</dbReference>
<dbReference type="Pfam" id="PF01263">
    <property type="entry name" value="Aldose_epim"/>
    <property type="match status" value="1"/>
</dbReference>
<dbReference type="InterPro" id="IPR011013">
    <property type="entry name" value="Gal_mutarotase_sf_dom"/>
</dbReference>